<keyword evidence="2" id="KW-1185">Reference proteome</keyword>
<protein>
    <recommendedName>
        <fullName evidence="3">Immunity protein 35 domain-containing protein</fullName>
    </recommendedName>
</protein>
<reference evidence="1 2" key="1">
    <citation type="submission" date="2019-07" db="EMBL/GenBank/DDBJ databases">
        <title>Draft genome for Aliikangiella sp. M105.</title>
        <authorList>
            <person name="Wang G."/>
        </authorList>
    </citation>
    <scope>NUCLEOTIDE SEQUENCE [LARGE SCALE GENOMIC DNA]</scope>
    <source>
        <strain evidence="1 2">M105</strain>
    </source>
</reference>
<sequence>MAITLEEAKSIVEDYKKSHFVTEFDSNVVEQEKFWYFRVGFVGSSGVIVNKFDGRLFVMGSGLSNEEMFWGHENGFSPDKVDIEIFEVNNPLKVSGMVGALLVQLGKAPSHPNRAAREIARELIKELPQKFHGVSLWLQIPWFIEAVEQNWLTYKINEHRANT</sequence>
<name>A0A545U4H7_9GAMM</name>
<evidence type="ECO:0000313" key="2">
    <source>
        <dbReference type="Proteomes" id="UP000315439"/>
    </source>
</evidence>
<accession>A0A545U4H7</accession>
<organism evidence="1 2">
    <name type="scientific">Aliikangiella coralliicola</name>
    <dbReference type="NCBI Taxonomy" id="2592383"/>
    <lineage>
        <taxon>Bacteria</taxon>
        <taxon>Pseudomonadati</taxon>
        <taxon>Pseudomonadota</taxon>
        <taxon>Gammaproteobacteria</taxon>
        <taxon>Oceanospirillales</taxon>
        <taxon>Pleioneaceae</taxon>
        <taxon>Aliikangiella</taxon>
    </lineage>
</organism>
<dbReference type="AlphaFoldDB" id="A0A545U4H7"/>
<dbReference type="EMBL" id="VIKS01000014">
    <property type="protein sequence ID" value="TQV84356.1"/>
    <property type="molecule type" value="Genomic_DNA"/>
</dbReference>
<dbReference type="OrthoDB" id="4625045at2"/>
<evidence type="ECO:0000313" key="1">
    <source>
        <dbReference type="EMBL" id="TQV84356.1"/>
    </source>
</evidence>
<gene>
    <name evidence="1" type="ORF">FLL46_22285</name>
</gene>
<dbReference type="RefSeq" id="WP_142933900.1">
    <property type="nucleotide sequence ID" value="NZ_ML660170.1"/>
</dbReference>
<dbReference type="Proteomes" id="UP000315439">
    <property type="component" value="Unassembled WGS sequence"/>
</dbReference>
<comment type="caution">
    <text evidence="1">The sequence shown here is derived from an EMBL/GenBank/DDBJ whole genome shotgun (WGS) entry which is preliminary data.</text>
</comment>
<evidence type="ECO:0008006" key="3">
    <source>
        <dbReference type="Google" id="ProtNLM"/>
    </source>
</evidence>
<proteinExistence type="predicted"/>